<sequence>MFLWLILVLLSFDVVSSEQNWTWINSQLADDPRLQQLRQIARIHQGKANITQPKEIFYLDDDKNFQYPIFTRQNISSSIVFISVEMQCLRYDGYCDKINFFNFYLLLSVQEEYIYYRLRNTTDKRHRFSTGRIHLLSLTKYHR</sequence>
<feature type="chain" id="PRO_5043609610" evidence="1">
    <location>
        <begin position="18"/>
        <end position="143"/>
    </location>
</feature>
<comment type="caution">
    <text evidence="2">The sequence shown here is derived from an EMBL/GenBank/DDBJ whole genome shotgun (WGS) entry which is preliminary data.</text>
</comment>
<evidence type="ECO:0000256" key="1">
    <source>
        <dbReference type="SAM" id="SignalP"/>
    </source>
</evidence>
<dbReference type="AlphaFoldDB" id="A0AAW1IFR7"/>
<proteinExistence type="predicted"/>
<reference evidence="2 3" key="1">
    <citation type="journal article" date="2024" name="BMC Genomics">
        <title>De novo assembly and annotation of Popillia japonica's genome with initial clues to its potential as an invasive pest.</title>
        <authorList>
            <person name="Cucini C."/>
            <person name="Boschi S."/>
            <person name="Funari R."/>
            <person name="Cardaioli E."/>
            <person name="Iannotti N."/>
            <person name="Marturano G."/>
            <person name="Paoli F."/>
            <person name="Bruttini M."/>
            <person name="Carapelli A."/>
            <person name="Frati F."/>
            <person name="Nardi F."/>
        </authorList>
    </citation>
    <scope>NUCLEOTIDE SEQUENCE [LARGE SCALE GENOMIC DNA]</scope>
    <source>
        <strain evidence="2">DMR45628</strain>
    </source>
</reference>
<evidence type="ECO:0000313" key="2">
    <source>
        <dbReference type="EMBL" id="KAK9688354.1"/>
    </source>
</evidence>
<keyword evidence="1" id="KW-0732">Signal</keyword>
<dbReference type="Proteomes" id="UP001458880">
    <property type="component" value="Unassembled WGS sequence"/>
</dbReference>
<protein>
    <submittedName>
        <fullName evidence="2">Uncharacterized protein</fullName>
    </submittedName>
</protein>
<feature type="signal peptide" evidence="1">
    <location>
        <begin position="1"/>
        <end position="17"/>
    </location>
</feature>
<organism evidence="2 3">
    <name type="scientific">Popillia japonica</name>
    <name type="common">Japanese beetle</name>
    <dbReference type="NCBI Taxonomy" id="7064"/>
    <lineage>
        <taxon>Eukaryota</taxon>
        <taxon>Metazoa</taxon>
        <taxon>Ecdysozoa</taxon>
        <taxon>Arthropoda</taxon>
        <taxon>Hexapoda</taxon>
        <taxon>Insecta</taxon>
        <taxon>Pterygota</taxon>
        <taxon>Neoptera</taxon>
        <taxon>Endopterygota</taxon>
        <taxon>Coleoptera</taxon>
        <taxon>Polyphaga</taxon>
        <taxon>Scarabaeiformia</taxon>
        <taxon>Scarabaeidae</taxon>
        <taxon>Rutelinae</taxon>
        <taxon>Popillia</taxon>
    </lineage>
</organism>
<accession>A0AAW1IFR7</accession>
<dbReference type="EMBL" id="JASPKY010000594">
    <property type="protein sequence ID" value="KAK9688354.1"/>
    <property type="molecule type" value="Genomic_DNA"/>
</dbReference>
<name>A0AAW1IFR7_POPJA</name>
<evidence type="ECO:0000313" key="3">
    <source>
        <dbReference type="Proteomes" id="UP001458880"/>
    </source>
</evidence>
<gene>
    <name evidence="2" type="ORF">QE152_g35598</name>
</gene>
<keyword evidence="3" id="KW-1185">Reference proteome</keyword>